<dbReference type="InterPro" id="IPR019079">
    <property type="entry name" value="Capsule_synth_CapA"/>
</dbReference>
<accession>A0A1M6M5Q2</accession>
<evidence type="ECO:0000313" key="3">
    <source>
        <dbReference type="EMBL" id="SHJ78821.1"/>
    </source>
</evidence>
<dbReference type="SUPFAM" id="SSF56300">
    <property type="entry name" value="Metallo-dependent phosphatases"/>
    <property type="match status" value="1"/>
</dbReference>
<evidence type="ECO:0000256" key="1">
    <source>
        <dbReference type="ARBA" id="ARBA00005662"/>
    </source>
</evidence>
<dbReference type="PANTHER" id="PTHR33393">
    <property type="entry name" value="POLYGLUTAMINE SYNTHESIS ACCESSORY PROTEIN RV0574C-RELATED"/>
    <property type="match status" value="1"/>
</dbReference>
<dbReference type="RefSeq" id="WP_072906306.1">
    <property type="nucleotide sequence ID" value="NZ_FRAI01000006.1"/>
</dbReference>
<evidence type="ECO:0000259" key="2">
    <source>
        <dbReference type="SMART" id="SM00854"/>
    </source>
</evidence>
<sequence>MRKLALVIVLLFLISGCFWGNNQNLEQPLEPKPQPQEIIEGEKIVEITIASVGDIMVHSRQFEAAYDPQTKMYNFENNFTLIKDYIKLADIAIANLETTFGGEERGYSGYPRFNTPDTMADALKYAGFDVVSTINNHTMDTGIKGMFRTIEVLKSRGLTPIGTRESLEDKSYIIKEIKGINVGITAYSYETPSTNGMKTLNGILIPKEYTELFDTFNYQQLERDLEKIQKRIENMREEGAEIIVFVVHWGSEYQRSYDKFQKEIGEKLNSFGVDLIFGSHPHVIQPIKTIEGENGHTTMVAYSLGNFISNQRYEFLNNRYTEDGIVVYATYQKNLKTGEISLKETAYLPTWVNRYRVNGRWVYEVIPVFQALQNKEAYNLTNTDSIERAKISLNNTVNWIKEHNTDIKQIID</sequence>
<dbReference type="PROSITE" id="PS51257">
    <property type="entry name" value="PROKAR_LIPOPROTEIN"/>
    <property type="match status" value="1"/>
</dbReference>
<organism evidence="3 4">
    <name type="scientific">Anaerobranca californiensis DSM 14826</name>
    <dbReference type="NCBI Taxonomy" id="1120989"/>
    <lineage>
        <taxon>Bacteria</taxon>
        <taxon>Bacillati</taxon>
        <taxon>Bacillota</taxon>
        <taxon>Clostridia</taxon>
        <taxon>Eubacteriales</taxon>
        <taxon>Proteinivoracaceae</taxon>
        <taxon>Anaerobranca</taxon>
    </lineage>
</organism>
<dbReference type="EMBL" id="FRAI01000006">
    <property type="protein sequence ID" value="SHJ78821.1"/>
    <property type="molecule type" value="Genomic_DNA"/>
</dbReference>
<dbReference type="SMART" id="SM00854">
    <property type="entry name" value="PGA_cap"/>
    <property type="match status" value="1"/>
</dbReference>
<reference evidence="4" key="1">
    <citation type="submission" date="2016-11" db="EMBL/GenBank/DDBJ databases">
        <authorList>
            <person name="Varghese N."/>
            <person name="Submissions S."/>
        </authorList>
    </citation>
    <scope>NUCLEOTIDE SEQUENCE [LARGE SCALE GENOMIC DNA]</scope>
    <source>
        <strain evidence="4">DSM 14826</strain>
    </source>
</reference>
<dbReference type="Gene3D" id="3.60.21.10">
    <property type="match status" value="1"/>
</dbReference>
<protein>
    <submittedName>
        <fullName evidence="3">Poly-gamma-glutamate synthesis protein (Capsule biosynthesis protein)</fullName>
    </submittedName>
</protein>
<dbReference type="InterPro" id="IPR029052">
    <property type="entry name" value="Metallo-depent_PP-like"/>
</dbReference>
<comment type="similarity">
    <text evidence="1">Belongs to the CapA family.</text>
</comment>
<dbReference type="CDD" id="cd07381">
    <property type="entry name" value="MPP_CapA"/>
    <property type="match status" value="1"/>
</dbReference>
<dbReference type="InterPro" id="IPR052169">
    <property type="entry name" value="CW_Biosynth-Accessory"/>
</dbReference>
<dbReference type="Pfam" id="PF09587">
    <property type="entry name" value="PGA_cap"/>
    <property type="match status" value="1"/>
</dbReference>
<dbReference type="AlphaFoldDB" id="A0A1M6M5Q2"/>
<gene>
    <name evidence="3" type="ORF">SAMN02745227_00673</name>
</gene>
<keyword evidence="4" id="KW-1185">Reference proteome</keyword>
<proteinExistence type="inferred from homology"/>
<evidence type="ECO:0000313" key="4">
    <source>
        <dbReference type="Proteomes" id="UP000243547"/>
    </source>
</evidence>
<dbReference type="OrthoDB" id="9810906at2"/>
<name>A0A1M6M5Q2_9FIRM</name>
<dbReference type="PANTHER" id="PTHR33393:SF12">
    <property type="entry name" value="CAPSULE BIOSYNTHESIS PROTEIN CAPA"/>
    <property type="match status" value="1"/>
</dbReference>
<dbReference type="STRING" id="1120989.SAMN02745227_00673"/>
<feature type="domain" description="Capsule synthesis protein CapA" evidence="2">
    <location>
        <begin position="48"/>
        <end position="311"/>
    </location>
</feature>
<dbReference type="Proteomes" id="UP000243547">
    <property type="component" value="Unassembled WGS sequence"/>
</dbReference>